<dbReference type="AlphaFoldDB" id="A0A3B4EY74"/>
<evidence type="ECO:0000256" key="2">
    <source>
        <dbReference type="ARBA" id="ARBA00006510"/>
    </source>
</evidence>
<evidence type="ECO:0000259" key="8">
    <source>
        <dbReference type="Pfam" id="PF07810"/>
    </source>
</evidence>
<dbReference type="GO" id="GO:0005886">
    <property type="term" value="C:plasma membrane"/>
    <property type="evidence" value="ECO:0007669"/>
    <property type="project" value="InterPro"/>
</dbReference>
<dbReference type="Ensembl" id="ENSPNYT00000003230.1">
    <property type="protein sequence ID" value="ENSPNYP00000003145.1"/>
    <property type="gene ID" value="ENSPNYG00000002456.1"/>
</dbReference>
<organism evidence="9">
    <name type="scientific">Pundamilia nyererei</name>
    <dbReference type="NCBI Taxonomy" id="303518"/>
    <lineage>
        <taxon>Eukaryota</taxon>
        <taxon>Metazoa</taxon>
        <taxon>Chordata</taxon>
        <taxon>Craniata</taxon>
        <taxon>Vertebrata</taxon>
        <taxon>Euteleostomi</taxon>
        <taxon>Actinopterygii</taxon>
        <taxon>Neopterygii</taxon>
        <taxon>Teleostei</taxon>
        <taxon>Neoteleostei</taxon>
        <taxon>Acanthomorphata</taxon>
        <taxon>Ovalentaria</taxon>
        <taxon>Cichlomorphae</taxon>
        <taxon>Cichliformes</taxon>
        <taxon>Cichlidae</taxon>
        <taxon>African cichlids</taxon>
        <taxon>Pseudocrenilabrinae</taxon>
        <taxon>Haplochromini</taxon>
        <taxon>Pundamilia</taxon>
    </lineage>
</organism>
<dbReference type="CTD" id="147138"/>
<gene>
    <name evidence="9" type="primary">TMC8</name>
    <name evidence="11" type="synonym">tmc8</name>
</gene>
<reference evidence="9" key="1">
    <citation type="submission" date="2023-09" db="UniProtKB">
        <authorList>
            <consortium name="Ensembl"/>
        </authorList>
    </citation>
    <scope>IDENTIFICATION</scope>
</reference>
<dbReference type="GeneID" id="102202123"/>
<feature type="transmembrane region" description="Helical" evidence="6">
    <location>
        <begin position="510"/>
        <end position="531"/>
    </location>
</feature>
<evidence type="ECO:0000256" key="1">
    <source>
        <dbReference type="ARBA" id="ARBA00004141"/>
    </source>
</evidence>
<feature type="transmembrane region" description="Helical" evidence="6">
    <location>
        <begin position="451"/>
        <end position="468"/>
    </location>
</feature>
<comment type="similarity">
    <text evidence="2 6">Belongs to the TMC family.</text>
</comment>
<feature type="transmembrane region" description="Helical" evidence="6">
    <location>
        <begin position="234"/>
        <end position="254"/>
    </location>
</feature>
<keyword evidence="5 6" id="KW-0472">Membrane</keyword>
<feature type="transmembrane region" description="Helical" evidence="6">
    <location>
        <begin position="552"/>
        <end position="573"/>
    </location>
</feature>
<feature type="compositionally biased region" description="Basic and acidic residues" evidence="7">
    <location>
        <begin position="62"/>
        <end position="79"/>
    </location>
</feature>
<keyword evidence="4 6" id="KW-1133">Transmembrane helix</keyword>
<evidence type="ECO:0000256" key="4">
    <source>
        <dbReference type="ARBA" id="ARBA00022989"/>
    </source>
</evidence>
<evidence type="ECO:0000256" key="5">
    <source>
        <dbReference type="ARBA" id="ARBA00023136"/>
    </source>
</evidence>
<feature type="region of interest" description="Disordered" evidence="7">
    <location>
        <begin position="44"/>
        <end position="85"/>
    </location>
</feature>
<dbReference type="InterPro" id="IPR012496">
    <property type="entry name" value="TMC_dom"/>
</dbReference>
<dbReference type="GO" id="GO:0008381">
    <property type="term" value="F:mechanosensitive monoatomic ion channel activity"/>
    <property type="evidence" value="ECO:0007669"/>
    <property type="project" value="TreeGrafter"/>
</dbReference>
<evidence type="ECO:0000313" key="11">
    <source>
        <dbReference type="RefSeq" id="XP_005735781.1"/>
    </source>
</evidence>
<sequence length="683" mass="78864">MEAHESVDFKRLMSEESTVSTLSSDSCEYYQTEIFDLLPSIQASRPEQNRHDFSEETNQGGREAREKSGQLSRGPRDKTSMQPLRNLPMCIQGKKGAKERRKLEINDINFWESWRKTQSTNRKRVREQIKEALSGLVPWRQTLRTIEGKFGVGVKSYFVFLRYLIYLNLLHCVLIGGFIVGPSIFYRTDEYEPLMFKDSDSALDFFLGTGYVNRSLVFYGFYTQGSLDLKCLNIPLLYLAGIFSIIFLSLILVVRRTTVGYKHTWMLGKRYSMNVSYKIFCGWDFTIQDPTAAALKHGFIRNDLKLFLEEQSFSLRAAQRTLGEKVRLYLLRIVLNLITLSLLGGAFYLIYFATQTSLKKENSGHHWLVSLLLQYFPPITITFVNLVLPHIFRKISSFEDYSFTMQVNATLLRSIFLKLASLGIYLFFVFTTTEQDAKCKENQFGREMYKLSIFNFLATFFSVFFFNYPRKLVQETYPRSSLARISGKQRFLIPFNVLDLVYSQTVSWVGVYYCPLLPVIGIVSLVVTFYVKKFNVMRCCVPEQRMFRGSSSSVLFHFMLLLGLFMCAATLGFNHYPLQSTEGRNASSCGPFRNEQTMFTVTGGCVKSLPSPAQTTIRYLTSEAFALPLILAEIILLTSYVSRRRANQRAIERLKDMLVMSSSDKRFLVKQHATMLRQRNKHH</sequence>
<feature type="domain" description="TMC" evidence="8">
    <location>
        <begin position="439"/>
        <end position="550"/>
    </location>
</feature>
<dbReference type="STRING" id="303518.ENSPNYP00000003145"/>
<feature type="transmembrane region" description="Helical" evidence="6">
    <location>
        <begin position="411"/>
        <end position="430"/>
    </location>
</feature>
<evidence type="ECO:0000256" key="7">
    <source>
        <dbReference type="SAM" id="MobiDB-lite"/>
    </source>
</evidence>
<feature type="transmembrane region" description="Helical" evidence="6">
    <location>
        <begin position="329"/>
        <end position="354"/>
    </location>
</feature>
<dbReference type="OrthoDB" id="1936208at2759"/>
<evidence type="ECO:0000313" key="9">
    <source>
        <dbReference type="Ensembl" id="ENSPNYP00000003145.1"/>
    </source>
</evidence>
<reference evidence="11" key="2">
    <citation type="submission" date="2025-04" db="UniProtKB">
        <authorList>
            <consortium name="RefSeq"/>
        </authorList>
    </citation>
    <scope>IDENTIFICATION</scope>
</reference>
<keyword evidence="3 6" id="KW-0812">Transmembrane</keyword>
<feature type="transmembrane region" description="Helical" evidence="6">
    <location>
        <begin position="624"/>
        <end position="641"/>
    </location>
</feature>
<dbReference type="InterPro" id="IPR038900">
    <property type="entry name" value="TMC"/>
</dbReference>
<comment type="subcellular location">
    <subcellularLocation>
        <location evidence="1 6">Membrane</location>
        <topology evidence="1 6">Multi-pass membrane protein</topology>
    </subcellularLocation>
</comment>
<evidence type="ECO:0000256" key="3">
    <source>
        <dbReference type="ARBA" id="ARBA00022692"/>
    </source>
</evidence>
<dbReference type="RefSeq" id="XP_005735781.1">
    <property type="nucleotide sequence ID" value="XM_005735724.1"/>
</dbReference>
<proteinExistence type="inferred from homology"/>
<dbReference type="Pfam" id="PF07810">
    <property type="entry name" value="TMC"/>
    <property type="match status" value="1"/>
</dbReference>
<feature type="transmembrane region" description="Helical" evidence="6">
    <location>
        <begin position="163"/>
        <end position="185"/>
    </location>
</feature>
<dbReference type="GeneTree" id="ENSGT01050000244894"/>
<protein>
    <recommendedName>
        <fullName evidence="6">Transmembrane channel-like protein</fullName>
    </recommendedName>
</protein>
<dbReference type="PANTHER" id="PTHR23302:SF66">
    <property type="entry name" value="TRANSMEMBRANE CHANNEL-LIKE PROTEIN"/>
    <property type="match status" value="1"/>
</dbReference>
<dbReference type="Proteomes" id="UP000695023">
    <property type="component" value="Unplaced"/>
</dbReference>
<keyword evidence="10" id="KW-1185">Reference proteome</keyword>
<evidence type="ECO:0000313" key="10">
    <source>
        <dbReference type="Proteomes" id="UP000695023"/>
    </source>
</evidence>
<name>A0A3B4EY74_9CICH</name>
<accession>A0A3B4EY74</accession>
<dbReference type="PANTHER" id="PTHR23302">
    <property type="entry name" value="TRANSMEMBRANE CHANNEL-RELATED"/>
    <property type="match status" value="1"/>
</dbReference>
<evidence type="ECO:0000256" key="6">
    <source>
        <dbReference type="RuleBase" id="RU310713"/>
    </source>
</evidence>